<name>A0A0R2Y915_9PSED</name>
<sequence length="216" mass="22904">MTSVNSLQHMLHNQYNLLGNTVPTTKAEPNTHNLGLNANLLQNLRVDLGSVANGSNPERALNNLMAGLQQFLGSTHAMAQEWPAGKALPEGGVDLVKGEDGQPKVVTPAQEWPAGKALPEGGVDLVKGKDGQPVEFEASEAQRNAWENSNSAVQTDANAAISNLKQLLDTQAAGGDISQASAHLRSALQSLFENTSLADGLKQVRDALRESIRSQV</sequence>
<evidence type="ECO:0000313" key="1">
    <source>
        <dbReference type="EMBL" id="KRP42676.1"/>
    </source>
</evidence>
<gene>
    <name evidence="1" type="ORF">TU73_21935</name>
</gene>
<protein>
    <submittedName>
        <fullName evidence="1">Uncharacterized protein</fullName>
    </submittedName>
</protein>
<dbReference type="EMBL" id="JYLH01000015">
    <property type="protein sequence ID" value="KRP42676.1"/>
    <property type="molecule type" value="Genomic_DNA"/>
</dbReference>
<reference evidence="1 2" key="1">
    <citation type="submission" date="2015-02" db="EMBL/GenBank/DDBJ databases">
        <title>Pseudomonas helleri sp. nov. and Pseudomonas weihenstephanensis sp. nov., isolated from raw cows milk.</title>
        <authorList>
            <person name="von Neubeck M."/>
            <person name="Huptas C."/>
            <person name="Wenning M."/>
            <person name="Scherer S."/>
        </authorList>
    </citation>
    <scope>NUCLEOTIDE SEQUENCE [LARGE SCALE GENOMIC DNA]</scope>
    <source>
        <strain evidence="1 2">DSM 17149</strain>
    </source>
</reference>
<accession>A0A0R2Y915</accession>
<dbReference type="PATRIC" id="fig|75588.4.peg.1136"/>
<organism evidence="1 2">
    <name type="scientific">Pseudomonas libanensis</name>
    <dbReference type="NCBI Taxonomy" id="75588"/>
    <lineage>
        <taxon>Bacteria</taxon>
        <taxon>Pseudomonadati</taxon>
        <taxon>Pseudomonadota</taxon>
        <taxon>Gammaproteobacteria</taxon>
        <taxon>Pseudomonadales</taxon>
        <taxon>Pseudomonadaceae</taxon>
        <taxon>Pseudomonas</taxon>
    </lineage>
</organism>
<dbReference type="RefSeq" id="WP_057013967.1">
    <property type="nucleotide sequence ID" value="NZ_JYLH01000015.1"/>
</dbReference>
<dbReference type="AlphaFoldDB" id="A0A0R2Y915"/>
<proteinExistence type="predicted"/>
<evidence type="ECO:0000313" key="2">
    <source>
        <dbReference type="Proteomes" id="UP000051446"/>
    </source>
</evidence>
<comment type="caution">
    <text evidence="1">The sequence shown here is derived from an EMBL/GenBank/DDBJ whole genome shotgun (WGS) entry which is preliminary data.</text>
</comment>
<dbReference type="Proteomes" id="UP000051446">
    <property type="component" value="Unassembled WGS sequence"/>
</dbReference>